<comment type="cofactor">
    <cofactor evidence="1">
        <name>FMN</name>
        <dbReference type="ChEBI" id="CHEBI:58210"/>
    </cofactor>
</comment>
<protein>
    <submittedName>
        <fullName evidence="9">Lactate dehydrogenase</fullName>
    </submittedName>
</protein>
<dbReference type="STRING" id="1549858.MC45_16720"/>
<reference evidence="9 10" key="1">
    <citation type="submission" date="2014-09" db="EMBL/GenBank/DDBJ databases">
        <title>Using Illumina technology Improving SMRT sequencing Genome Assembly by RASTools.</title>
        <authorList>
            <person name="Zhou Y."/>
            <person name="Ma T."/>
            <person name="Liu T."/>
        </authorList>
    </citation>
    <scope>NUCLEOTIDE SEQUENCE [LARGE SCALE GENOMIC DNA]</scope>
    <source>
        <strain evidence="9 10">ATCC 55669</strain>
    </source>
</reference>
<feature type="binding site" evidence="7">
    <location>
        <position position="159"/>
    </location>
    <ligand>
        <name>FMN</name>
        <dbReference type="ChEBI" id="CHEBI:58210"/>
    </ligand>
</feature>
<feature type="binding site" evidence="7">
    <location>
        <position position="278"/>
    </location>
    <ligand>
        <name>FMN</name>
        <dbReference type="ChEBI" id="CHEBI:58210"/>
    </ligand>
</feature>
<evidence type="ECO:0000256" key="6">
    <source>
        <dbReference type="PIRSR" id="PIRSR000138-1"/>
    </source>
</evidence>
<evidence type="ECO:0000313" key="9">
    <source>
        <dbReference type="EMBL" id="AIT07731.1"/>
    </source>
</evidence>
<keyword evidence="4" id="KW-0560">Oxidoreductase</keyword>
<proteinExistence type="inferred from homology"/>
<sequence length="394" mass="42727">MTRLERANNVADLRLMARRRLPRPIFDYIDGGADDEVSLRRNATAFADYELVPDVLNDVSTIRTETRIFGQPARWPLMLSPTGLTRMFHGHAEHAVARAAARHGLLYSLSTMGTTRLEDLAQAFAGPKVFQIYIFKDRGLTAEFVARCRAAGFHGLALTVDTPVAGNRERDRVSGLSLPPKLTLRSLLSFALHPSWSLPALTGSRFDLANVSHKVDALAAGPMSLFDYIGGQFDRSVGWRDVEWLAREWNGPLAIKGVMTPADARRAIDSGATGVMISNHGGRQLDGAPAPVDQIEAVRDAVGDAPDVICDGGIRRGSDVVKALALGATACSIGRPYLYGLAAGGEPGVDRLLTLLHEEFRRTLTLAGINDIDVLSRRHVRHRSVAVSSGSPRP</sequence>
<feature type="binding site" evidence="7">
    <location>
        <position position="283"/>
    </location>
    <ligand>
        <name>glyoxylate</name>
        <dbReference type="ChEBI" id="CHEBI:36655"/>
    </ligand>
</feature>
<evidence type="ECO:0000256" key="2">
    <source>
        <dbReference type="ARBA" id="ARBA00022630"/>
    </source>
</evidence>
<evidence type="ECO:0000259" key="8">
    <source>
        <dbReference type="PROSITE" id="PS51349"/>
    </source>
</evidence>
<feature type="binding site" evidence="7">
    <location>
        <begin position="81"/>
        <end position="83"/>
    </location>
    <ligand>
        <name>FMN</name>
        <dbReference type="ChEBI" id="CHEBI:58210"/>
    </ligand>
</feature>
<feature type="binding site" evidence="7">
    <location>
        <position position="28"/>
    </location>
    <ligand>
        <name>glyoxylate</name>
        <dbReference type="ChEBI" id="CHEBI:36655"/>
    </ligand>
</feature>
<feature type="binding site" evidence="7">
    <location>
        <position position="256"/>
    </location>
    <ligand>
        <name>FMN</name>
        <dbReference type="ChEBI" id="CHEBI:58210"/>
    </ligand>
</feature>
<dbReference type="InterPro" id="IPR000262">
    <property type="entry name" value="FMN-dep_DH"/>
</dbReference>
<dbReference type="InterPro" id="IPR013785">
    <property type="entry name" value="Aldolase_TIM"/>
</dbReference>
<dbReference type="Gene3D" id="3.20.20.70">
    <property type="entry name" value="Aldolase class I"/>
    <property type="match status" value="1"/>
</dbReference>
<feature type="binding site" evidence="7">
    <location>
        <position position="280"/>
    </location>
    <ligand>
        <name>glyoxylate</name>
        <dbReference type="ChEBI" id="CHEBI:36655"/>
    </ligand>
</feature>
<feature type="active site" description="Proton acceptor" evidence="6">
    <location>
        <position position="280"/>
    </location>
</feature>
<dbReference type="Proteomes" id="UP000033200">
    <property type="component" value="Chromosome"/>
</dbReference>
<organism evidence="9 10">
    <name type="scientific">Sphingomonas taxi</name>
    <dbReference type="NCBI Taxonomy" id="1549858"/>
    <lineage>
        <taxon>Bacteria</taxon>
        <taxon>Pseudomonadati</taxon>
        <taxon>Pseudomonadota</taxon>
        <taxon>Alphaproteobacteria</taxon>
        <taxon>Sphingomonadales</taxon>
        <taxon>Sphingomonadaceae</taxon>
        <taxon>Sphingomonas</taxon>
    </lineage>
</organism>
<evidence type="ECO:0000256" key="1">
    <source>
        <dbReference type="ARBA" id="ARBA00001917"/>
    </source>
</evidence>
<dbReference type="EMBL" id="CP009571">
    <property type="protein sequence ID" value="AIT07731.1"/>
    <property type="molecule type" value="Genomic_DNA"/>
</dbReference>
<dbReference type="CDD" id="cd02809">
    <property type="entry name" value="alpha_hydroxyacid_oxid_FMN"/>
    <property type="match status" value="1"/>
</dbReference>
<evidence type="ECO:0000256" key="4">
    <source>
        <dbReference type="ARBA" id="ARBA00023002"/>
    </source>
</evidence>
<dbReference type="PANTHER" id="PTHR10578">
    <property type="entry name" value="S -2-HYDROXY-ACID OXIDASE-RELATED"/>
    <property type="match status" value="1"/>
</dbReference>
<dbReference type="AlphaFoldDB" id="A0A097EJJ0"/>
<keyword evidence="2 7" id="KW-0285">Flavoprotein</keyword>
<dbReference type="PROSITE" id="PS00557">
    <property type="entry name" value="FMN_HYDROXY_ACID_DH_1"/>
    <property type="match status" value="1"/>
</dbReference>
<dbReference type="Pfam" id="PF01070">
    <property type="entry name" value="FMN_dh"/>
    <property type="match status" value="1"/>
</dbReference>
<feature type="binding site" evidence="7">
    <location>
        <begin position="311"/>
        <end position="315"/>
    </location>
    <ligand>
        <name>FMN</name>
        <dbReference type="ChEBI" id="CHEBI:58210"/>
    </ligand>
</feature>
<evidence type="ECO:0000256" key="5">
    <source>
        <dbReference type="ARBA" id="ARBA00024042"/>
    </source>
</evidence>
<gene>
    <name evidence="9" type="ORF">MC45_16720</name>
</gene>
<dbReference type="PROSITE" id="PS51349">
    <property type="entry name" value="FMN_HYDROXY_ACID_DH_2"/>
    <property type="match status" value="1"/>
</dbReference>
<evidence type="ECO:0000256" key="3">
    <source>
        <dbReference type="ARBA" id="ARBA00022643"/>
    </source>
</evidence>
<dbReference type="GO" id="GO:0010181">
    <property type="term" value="F:FMN binding"/>
    <property type="evidence" value="ECO:0007669"/>
    <property type="project" value="InterPro"/>
</dbReference>
<dbReference type="InterPro" id="IPR012133">
    <property type="entry name" value="Alpha-hydoxy_acid_DH_FMN"/>
</dbReference>
<dbReference type="FunFam" id="3.20.20.70:FF:000029">
    <property type="entry name" value="L-lactate dehydrogenase"/>
    <property type="match status" value="1"/>
</dbReference>
<feature type="binding site" evidence="7">
    <location>
        <position position="168"/>
    </location>
    <ligand>
        <name>glyoxylate</name>
        <dbReference type="ChEBI" id="CHEBI:36655"/>
    </ligand>
</feature>
<dbReference type="PANTHER" id="PTHR10578:SF107">
    <property type="entry name" value="2-HYDROXYACID OXIDASE 1"/>
    <property type="match status" value="1"/>
</dbReference>
<comment type="similarity">
    <text evidence="5">Belongs to the FMN-dependent alpha-hydroxy acid dehydrogenase family.</text>
</comment>
<dbReference type="HOGENOM" id="CLU_020639_0_0_5"/>
<dbReference type="InterPro" id="IPR037396">
    <property type="entry name" value="FMN_HAD"/>
</dbReference>
<keyword evidence="3 7" id="KW-0288">FMN</keyword>
<dbReference type="PIRSF" id="PIRSF000138">
    <property type="entry name" value="Al-hdrx_acd_dh"/>
    <property type="match status" value="1"/>
</dbReference>
<dbReference type="SUPFAM" id="SSF51395">
    <property type="entry name" value="FMN-linked oxidoreductases"/>
    <property type="match status" value="1"/>
</dbReference>
<name>A0A097EJJ0_9SPHN</name>
<feature type="binding site" evidence="7">
    <location>
        <position position="133"/>
    </location>
    <ligand>
        <name>glyoxylate</name>
        <dbReference type="ChEBI" id="CHEBI:36655"/>
    </ligand>
</feature>
<feature type="binding site" evidence="7">
    <location>
        <begin position="334"/>
        <end position="335"/>
    </location>
    <ligand>
        <name>FMN</name>
        <dbReference type="ChEBI" id="CHEBI:58210"/>
    </ligand>
</feature>
<feature type="domain" description="FMN hydroxy acid dehydrogenase" evidence="8">
    <location>
        <begin position="2"/>
        <end position="385"/>
    </location>
</feature>
<dbReference type="RefSeq" id="WP_038665598.1">
    <property type="nucleotide sequence ID" value="NZ_CP009571.1"/>
</dbReference>
<dbReference type="InterPro" id="IPR008259">
    <property type="entry name" value="FMN_hydac_DH_AS"/>
</dbReference>
<dbReference type="eggNOG" id="COG1304">
    <property type="taxonomic scope" value="Bacteria"/>
</dbReference>
<evidence type="ECO:0000313" key="10">
    <source>
        <dbReference type="Proteomes" id="UP000033200"/>
    </source>
</evidence>
<dbReference type="GO" id="GO:0016614">
    <property type="term" value="F:oxidoreductase activity, acting on CH-OH group of donors"/>
    <property type="evidence" value="ECO:0007669"/>
    <property type="project" value="UniProtKB-ARBA"/>
</dbReference>
<feature type="binding site" evidence="7">
    <location>
        <position position="110"/>
    </location>
    <ligand>
        <name>FMN</name>
        <dbReference type="ChEBI" id="CHEBI:58210"/>
    </ligand>
</feature>
<accession>A0A097EJJ0</accession>
<dbReference type="KEGG" id="stax:MC45_16720"/>
<feature type="binding site" evidence="7">
    <location>
        <position position="131"/>
    </location>
    <ligand>
        <name>FMN</name>
        <dbReference type="ChEBI" id="CHEBI:58210"/>
    </ligand>
</feature>
<keyword evidence="10" id="KW-1185">Reference proteome</keyword>
<evidence type="ECO:0000256" key="7">
    <source>
        <dbReference type="PIRSR" id="PIRSR000138-2"/>
    </source>
</evidence>